<protein>
    <submittedName>
        <fullName evidence="2">Unannotated protein</fullName>
    </submittedName>
</protein>
<organism evidence="2">
    <name type="scientific">freshwater metagenome</name>
    <dbReference type="NCBI Taxonomy" id="449393"/>
    <lineage>
        <taxon>unclassified sequences</taxon>
        <taxon>metagenomes</taxon>
        <taxon>ecological metagenomes</taxon>
    </lineage>
</organism>
<accession>A0A6J6P991</accession>
<gene>
    <name evidence="2" type="ORF">UFOPK2370_01249</name>
</gene>
<evidence type="ECO:0000256" key="1">
    <source>
        <dbReference type="SAM" id="MobiDB-lite"/>
    </source>
</evidence>
<sequence length="179" mass="18730">MPPATRLQVKVQSTAALVAAAPTRVLTRTTVSETFSTEISRETSRSRPMSFHRSAAAGNSASRHAVLRSLSVGARQSVNAQFDTSVLPMRIGLPVSSEISSSSDNFAPETRESFNFESLSSAPIGETSCVLDTIQSAATAQVALLVCSHTVSTPVFSESALNALAGIETTRVSRGLSGS</sequence>
<feature type="region of interest" description="Disordered" evidence="1">
    <location>
        <begin position="33"/>
        <end position="55"/>
    </location>
</feature>
<proteinExistence type="predicted"/>
<dbReference type="EMBL" id="CAEZXK010000065">
    <property type="protein sequence ID" value="CAB4696061.1"/>
    <property type="molecule type" value="Genomic_DNA"/>
</dbReference>
<reference evidence="2" key="1">
    <citation type="submission" date="2020-05" db="EMBL/GenBank/DDBJ databases">
        <authorList>
            <person name="Chiriac C."/>
            <person name="Salcher M."/>
            <person name="Ghai R."/>
            <person name="Kavagutti S V."/>
        </authorList>
    </citation>
    <scope>NUCLEOTIDE SEQUENCE</scope>
</reference>
<name>A0A6J6P991_9ZZZZ</name>
<evidence type="ECO:0000313" key="2">
    <source>
        <dbReference type="EMBL" id="CAB4696061.1"/>
    </source>
</evidence>
<dbReference type="AlphaFoldDB" id="A0A6J6P991"/>